<name>A0A8H6MC53_9AGAR</name>
<dbReference type="AlphaFoldDB" id="A0A8H6MC53"/>
<organism evidence="2 3">
    <name type="scientific">Ephemerocybe angulata</name>
    <dbReference type="NCBI Taxonomy" id="980116"/>
    <lineage>
        <taxon>Eukaryota</taxon>
        <taxon>Fungi</taxon>
        <taxon>Dikarya</taxon>
        <taxon>Basidiomycota</taxon>
        <taxon>Agaricomycotina</taxon>
        <taxon>Agaricomycetes</taxon>
        <taxon>Agaricomycetidae</taxon>
        <taxon>Agaricales</taxon>
        <taxon>Agaricineae</taxon>
        <taxon>Psathyrellaceae</taxon>
        <taxon>Ephemerocybe</taxon>
    </lineage>
</organism>
<feature type="compositionally biased region" description="Basic and acidic residues" evidence="1">
    <location>
        <begin position="218"/>
        <end position="228"/>
    </location>
</feature>
<feature type="compositionally biased region" description="Basic residues" evidence="1">
    <location>
        <begin position="52"/>
        <end position="62"/>
    </location>
</feature>
<evidence type="ECO:0000313" key="2">
    <source>
        <dbReference type="EMBL" id="KAF6763803.1"/>
    </source>
</evidence>
<dbReference type="EMBL" id="JACGCI010000005">
    <property type="protein sequence ID" value="KAF6763803.1"/>
    <property type="molecule type" value="Genomic_DNA"/>
</dbReference>
<feature type="region of interest" description="Disordered" evidence="1">
    <location>
        <begin position="319"/>
        <end position="346"/>
    </location>
</feature>
<dbReference type="OrthoDB" id="2505887at2759"/>
<reference evidence="2 3" key="1">
    <citation type="submission" date="2020-07" db="EMBL/GenBank/DDBJ databases">
        <title>Comparative genomics of pyrophilous fungi reveals a link between fire events and developmental genes.</title>
        <authorList>
            <consortium name="DOE Joint Genome Institute"/>
            <person name="Steindorff A.S."/>
            <person name="Carver A."/>
            <person name="Calhoun S."/>
            <person name="Stillman K."/>
            <person name="Liu H."/>
            <person name="Lipzen A."/>
            <person name="Pangilinan J."/>
            <person name="Labutti K."/>
            <person name="Bruns T.D."/>
            <person name="Grigoriev I.V."/>
        </authorList>
    </citation>
    <scope>NUCLEOTIDE SEQUENCE [LARGE SCALE GENOMIC DNA]</scope>
    <source>
        <strain evidence="2 3">CBS 144469</strain>
    </source>
</reference>
<protein>
    <submittedName>
        <fullName evidence="2">Uncharacterized protein</fullName>
    </submittedName>
</protein>
<dbReference type="Proteomes" id="UP000521943">
    <property type="component" value="Unassembled WGS sequence"/>
</dbReference>
<feature type="compositionally biased region" description="Low complexity" evidence="1">
    <location>
        <begin position="153"/>
        <end position="163"/>
    </location>
</feature>
<keyword evidence="3" id="KW-1185">Reference proteome</keyword>
<feature type="region of interest" description="Disordered" evidence="1">
    <location>
        <begin position="585"/>
        <end position="637"/>
    </location>
</feature>
<gene>
    <name evidence="2" type="ORF">DFP72DRAFT_873418</name>
</gene>
<accession>A0A8H6MC53</accession>
<evidence type="ECO:0000256" key="1">
    <source>
        <dbReference type="SAM" id="MobiDB-lite"/>
    </source>
</evidence>
<proteinExistence type="predicted"/>
<feature type="region of interest" description="Disordered" evidence="1">
    <location>
        <begin position="1"/>
        <end position="228"/>
    </location>
</feature>
<sequence>MPDTPLSTKVMPRRVAAKRASAAWQDAVQDSSSDSDGDGDSERETSTAPSGRRAKPSIKKGHSTGNITTPAPGDPEKKKPSPRKTYSGALKRKRRQAAAAVDGEEDTSSDSGPSSSLKPVAKIPLPTKEGAKREKPKPSVVIPALADDDDLSDLTPLSSPLDSIESMSAKEPTPPPPPRPKPFARPIQEHPMFMTAKPASKPRTQSLAGSKQPSWEAKAGEEEQDHDAQGWRVEDLGKDVWVRLDGRNSKTARLHTDRSETGNSVWWPAFVTSKAGKLPLKVKLCGSHPRGITIEEPCPSNVLSKLDSNGAVRFTTFETASNYPERARANPGPSSPRKRQKMDDEHQASWSIAINNMYEPAGELSDDEPPPLLEILSVARTVGLRRTESTPNLKFSEPKNANNELLEGEVLEDEEEVVDVDTIVVARDLNPRSTEYWPARRRREEGKYKLEYLDSTQLIVPRSYFYHDAEDGFVSVKMGKMQHAVVDDTVDKENDDDIPIVDRSPSPPCEDPPPDQDTFFAYVKPVLQAILQNNYGPTKDKFQVFMSGTRAQQASLAQIASERGMMDPQQVSELLVYLKPLEEEEDADADAASAAGDAPESVATEPLPSVAPSSPALTEVALPSSPPLEPPMSSFSPLTELSVEQGGLSLESGSAADDGDNMDTREDGVVDVLVPIEDEAPAPRQTGAPEYEAITPLQRLDFCLNILLQEAIRQILLWRKGSRTKAELLSPEEEERLHKEGEKLLNERDWVQDVLRLRKRLGADLPLPQKNQVVSSRGRATKKVTYKE</sequence>
<feature type="compositionally biased region" description="Pro residues" evidence="1">
    <location>
        <begin position="172"/>
        <end position="183"/>
    </location>
</feature>
<feature type="compositionally biased region" description="Low complexity" evidence="1">
    <location>
        <begin position="606"/>
        <end position="617"/>
    </location>
</feature>
<feature type="compositionally biased region" description="Polar residues" evidence="1">
    <location>
        <begin position="202"/>
        <end position="213"/>
    </location>
</feature>
<evidence type="ECO:0000313" key="3">
    <source>
        <dbReference type="Proteomes" id="UP000521943"/>
    </source>
</evidence>
<feature type="region of interest" description="Disordered" evidence="1">
    <location>
        <begin position="491"/>
        <end position="513"/>
    </location>
</feature>
<comment type="caution">
    <text evidence="2">The sequence shown here is derived from an EMBL/GenBank/DDBJ whole genome shotgun (WGS) entry which is preliminary data.</text>
</comment>